<dbReference type="EMBL" id="DRLD01000386">
    <property type="protein sequence ID" value="HED11735.1"/>
    <property type="molecule type" value="Genomic_DNA"/>
</dbReference>
<dbReference type="SMART" id="SM00471">
    <property type="entry name" value="HDc"/>
    <property type="match status" value="1"/>
</dbReference>
<organism evidence="2">
    <name type="scientific">Caldithrix abyssi</name>
    <dbReference type="NCBI Taxonomy" id="187145"/>
    <lineage>
        <taxon>Bacteria</taxon>
        <taxon>Pseudomonadati</taxon>
        <taxon>Calditrichota</taxon>
        <taxon>Calditrichia</taxon>
        <taxon>Calditrichales</taxon>
        <taxon>Calditrichaceae</taxon>
        <taxon>Caldithrix</taxon>
    </lineage>
</organism>
<dbReference type="Pfam" id="PF01966">
    <property type="entry name" value="HD"/>
    <property type="match status" value="1"/>
</dbReference>
<dbReference type="Proteomes" id="UP000886005">
    <property type="component" value="Unassembled WGS sequence"/>
</dbReference>
<comment type="caution">
    <text evidence="2">The sequence shown here is derived from an EMBL/GenBank/DDBJ whole genome shotgun (WGS) entry which is preliminary data.</text>
</comment>
<evidence type="ECO:0000259" key="1">
    <source>
        <dbReference type="PROSITE" id="PS51832"/>
    </source>
</evidence>
<dbReference type="Gene3D" id="3.30.450.40">
    <property type="match status" value="1"/>
</dbReference>
<sequence length="412" mass="45950">MLDRKQKLSRLIELGLEVSQISDLDVLLEKILTEARKLVNADAGSIYIKEGKDTLKFSHAQNDTLQAKLGPGKKLIYTTFSMPINNKSIAGFVANNGTTSNIPDAYKISSVLPFSFDGSYDKISGYHTQSMLTVPLKNTRGQIIGVLQMINAQDDEGNIIAFMDEDEPLVQHFANMAANAIERAQLTRTTIMRMISMAELRDPKETGPHVNRVAAYSLEIYEAYAKRKGIPQKKIDAQRDALRMAAMLHDVGKVAISDNILKKPGKFTDEEYAIMKQHTVLGARLFNGARSDFDEIAEEVALNHHERWDGKGYPGHIDLESGKPLPGYADEDGNPRGKKEEEIPLFGRIVAIADVYDALSCKRVYKEAWSEEDVLEALKSGAGSQFDPELIEVFMEIVDVIRSIQARYPDKD</sequence>
<dbReference type="InterPro" id="IPR003607">
    <property type="entry name" value="HD/PDEase_dom"/>
</dbReference>
<accession>A0A7V1LPI9</accession>
<gene>
    <name evidence="2" type="ORF">ENJ10_13665</name>
</gene>
<dbReference type="SMART" id="SM00065">
    <property type="entry name" value="GAF"/>
    <property type="match status" value="1"/>
</dbReference>
<feature type="domain" description="HD-GYP" evidence="1">
    <location>
        <begin position="184"/>
        <end position="410"/>
    </location>
</feature>
<dbReference type="SUPFAM" id="SSF55781">
    <property type="entry name" value="GAF domain-like"/>
    <property type="match status" value="1"/>
</dbReference>
<dbReference type="Gene3D" id="1.10.3210.10">
    <property type="entry name" value="Hypothetical protein af1432"/>
    <property type="match status" value="1"/>
</dbReference>
<dbReference type="PROSITE" id="PS51832">
    <property type="entry name" value="HD_GYP"/>
    <property type="match status" value="1"/>
</dbReference>
<evidence type="ECO:0000313" key="2">
    <source>
        <dbReference type="EMBL" id="HED11735.1"/>
    </source>
</evidence>
<dbReference type="PANTHER" id="PTHR43155">
    <property type="entry name" value="CYCLIC DI-GMP PHOSPHODIESTERASE PA4108-RELATED"/>
    <property type="match status" value="1"/>
</dbReference>
<protein>
    <submittedName>
        <fullName evidence="2">HD domain-containing protein</fullName>
    </submittedName>
</protein>
<name>A0A7V1LPI9_CALAY</name>
<dbReference type="AlphaFoldDB" id="A0A7V1LPI9"/>
<dbReference type="Pfam" id="PF01590">
    <property type="entry name" value="GAF"/>
    <property type="match status" value="1"/>
</dbReference>
<dbReference type="SUPFAM" id="SSF109604">
    <property type="entry name" value="HD-domain/PDEase-like"/>
    <property type="match status" value="1"/>
</dbReference>
<dbReference type="InterPro" id="IPR037522">
    <property type="entry name" value="HD_GYP_dom"/>
</dbReference>
<dbReference type="CDD" id="cd00077">
    <property type="entry name" value="HDc"/>
    <property type="match status" value="1"/>
</dbReference>
<dbReference type="InterPro" id="IPR003018">
    <property type="entry name" value="GAF"/>
</dbReference>
<dbReference type="InterPro" id="IPR006674">
    <property type="entry name" value="HD_domain"/>
</dbReference>
<dbReference type="InterPro" id="IPR029016">
    <property type="entry name" value="GAF-like_dom_sf"/>
</dbReference>
<reference evidence="2" key="1">
    <citation type="journal article" date="2020" name="mSystems">
        <title>Genome- and Community-Level Interaction Insights into Carbon Utilization and Element Cycling Functions of Hydrothermarchaeota in Hydrothermal Sediment.</title>
        <authorList>
            <person name="Zhou Z."/>
            <person name="Liu Y."/>
            <person name="Xu W."/>
            <person name="Pan J."/>
            <person name="Luo Z.H."/>
            <person name="Li M."/>
        </authorList>
    </citation>
    <scope>NUCLEOTIDE SEQUENCE [LARGE SCALE GENOMIC DNA]</scope>
    <source>
        <strain evidence="2">HyVt-456</strain>
    </source>
</reference>
<proteinExistence type="predicted"/>
<dbReference type="PANTHER" id="PTHR43155:SF2">
    <property type="entry name" value="CYCLIC DI-GMP PHOSPHODIESTERASE PA4108"/>
    <property type="match status" value="1"/>
</dbReference>